<proteinExistence type="predicted"/>
<sequence>MWTRGDLLKHLLSLTGIREDTFLPPLLCGSHHSASHSPHVSVHVFTHGCSQICKHAFKYKDKNNV</sequence>
<dbReference type="Proteomes" id="UP000327493">
    <property type="component" value="Chromosome 1"/>
</dbReference>
<dbReference type="EMBL" id="VOFY01000001">
    <property type="protein sequence ID" value="KAA8595430.1"/>
    <property type="molecule type" value="Genomic_DNA"/>
</dbReference>
<dbReference type="AlphaFoldDB" id="A0A5J5DQ85"/>
<keyword evidence="2" id="KW-1185">Reference proteome</keyword>
<accession>A0A5J5DQ85</accession>
<name>A0A5J5DQ85_9PERO</name>
<reference evidence="1 2" key="1">
    <citation type="submission" date="2019-08" db="EMBL/GenBank/DDBJ databases">
        <title>A chromosome-level genome assembly, high-density linkage maps, and genome scans reveal the genomic architecture of hybrid incompatibilities underlying speciation via character displacement in darters (Percidae: Etheostominae).</title>
        <authorList>
            <person name="Moran R.L."/>
            <person name="Catchen J.M."/>
            <person name="Fuller R.C."/>
        </authorList>
    </citation>
    <scope>NUCLEOTIDE SEQUENCE [LARGE SCALE GENOMIC DNA]</scope>
    <source>
        <strain evidence="1">EspeVRDwgs_2016</strain>
        <tissue evidence="1">Muscle</tissue>
    </source>
</reference>
<evidence type="ECO:0000313" key="2">
    <source>
        <dbReference type="Proteomes" id="UP000327493"/>
    </source>
</evidence>
<protein>
    <submittedName>
        <fullName evidence="1">Uncharacterized protein</fullName>
    </submittedName>
</protein>
<comment type="caution">
    <text evidence="1">The sequence shown here is derived from an EMBL/GenBank/DDBJ whole genome shotgun (WGS) entry which is preliminary data.</text>
</comment>
<organism evidence="1 2">
    <name type="scientific">Etheostoma spectabile</name>
    <name type="common">orangethroat darter</name>
    <dbReference type="NCBI Taxonomy" id="54343"/>
    <lineage>
        <taxon>Eukaryota</taxon>
        <taxon>Metazoa</taxon>
        <taxon>Chordata</taxon>
        <taxon>Craniata</taxon>
        <taxon>Vertebrata</taxon>
        <taxon>Euteleostomi</taxon>
        <taxon>Actinopterygii</taxon>
        <taxon>Neopterygii</taxon>
        <taxon>Teleostei</taxon>
        <taxon>Neoteleostei</taxon>
        <taxon>Acanthomorphata</taxon>
        <taxon>Eupercaria</taxon>
        <taxon>Perciformes</taxon>
        <taxon>Percoidei</taxon>
        <taxon>Percidae</taxon>
        <taxon>Etheostomatinae</taxon>
        <taxon>Etheostoma</taxon>
    </lineage>
</organism>
<evidence type="ECO:0000313" key="1">
    <source>
        <dbReference type="EMBL" id="KAA8595430.1"/>
    </source>
</evidence>
<gene>
    <name evidence="1" type="ORF">FQN60_010721</name>
</gene>